<evidence type="ECO:0008006" key="5">
    <source>
        <dbReference type="Google" id="ProtNLM"/>
    </source>
</evidence>
<keyword evidence="4" id="KW-1185">Reference proteome</keyword>
<dbReference type="EMBL" id="OCYS01000099">
    <property type="protein sequence ID" value="SON90096.1"/>
    <property type="molecule type" value="Genomic_DNA"/>
</dbReference>
<dbReference type="InterPro" id="IPR027417">
    <property type="entry name" value="P-loop_NTPase"/>
</dbReference>
<dbReference type="PANTHER" id="PTHR37816">
    <property type="entry name" value="YALI0E33011P"/>
    <property type="match status" value="1"/>
</dbReference>
<comment type="caution">
    <text evidence="2">The sequence shown here is derived from an EMBL/GenBank/DDBJ whole genome shotgun (WGS) entry which is preliminary data.</text>
</comment>
<dbReference type="Proteomes" id="UP000234181">
    <property type="component" value="Unassembled WGS sequence"/>
</dbReference>
<accession>A0AB38E0Y7</accession>
<sequence length="191" mass="21576">MSGIGSVWSGAMQLDDLGPRICILGPSNSGKSTMAQAIAQARDCVPVHLDQLHHLPNTAWTPRPRQDFMALHCTAIAKERWVMDGNYLGCLAQRLARATGVIVLDVPTIVSVLRYLRRSWCEPYRYGALEGGKNQVTWAMLRHIAIVERRKQTELSRLIEAVALPTIALRTTSAIDRFYRVERLQRPDWRT</sequence>
<dbReference type="PANTHER" id="PTHR37816:SF2">
    <property type="entry name" value="DNA TOPOLOGY MODULATION PROTEIN FLAR-RELATED PROTEIN"/>
    <property type="match status" value="1"/>
</dbReference>
<gene>
    <name evidence="1" type="ORF">XAP6984_470039</name>
    <name evidence="2" type="ORF">XAP7430_440039</name>
</gene>
<proteinExistence type="predicted"/>
<evidence type="ECO:0000313" key="4">
    <source>
        <dbReference type="Proteomes" id="UP000234181"/>
    </source>
</evidence>
<dbReference type="Proteomes" id="UP000234166">
    <property type="component" value="Unassembled WGS sequence"/>
</dbReference>
<dbReference type="Gene3D" id="3.40.50.300">
    <property type="entry name" value="P-loop containing nucleotide triphosphate hydrolases"/>
    <property type="match status" value="1"/>
</dbReference>
<dbReference type="InterPro" id="IPR052922">
    <property type="entry name" value="Cytidylate_Kinase-2"/>
</dbReference>
<evidence type="ECO:0000313" key="1">
    <source>
        <dbReference type="EMBL" id="SON82750.1"/>
    </source>
</evidence>
<dbReference type="EMBL" id="OCYT01000103">
    <property type="protein sequence ID" value="SON82750.1"/>
    <property type="molecule type" value="Genomic_DNA"/>
</dbReference>
<evidence type="ECO:0000313" key="3">
    <source>
        <dbReference type="Proteomes" id="UP000234166"/>
    </source>
</evidence>
<evidence type="ECO:0000313" key="2">
    <source>
        <dbReference type="EMBL" id="SON90096.1"/>
    </source>
</evidence>
<protein>
    <recommendedName>
        <fullName evidence="5">AAA family ATPase</fullName>
    </recommendedName>
</protein>
<dbReference type="AlphaFoldDB" id="A0AB38E0Y7"/>
<dbReference type="SUPFAM" id="SSF52540">
    <property type="entry name" value="P-loop containing nucleoside triphosphate hydrolases"/>
    <property type="match status" value="1"/>
</dbReference>
<reference evidence="3 4" key="1">
    <citation type="submission" date="2017-10" db="EMBL/GenBank/DDBJ databases">
        <authorList>
            <person name="Regsiter A."/>
            <person name="William W."/>
        </authorList>
    </citation>
    <scope>NUCLEOTIDE SEQUENCE [LARGE SCALE GENOMIC DNA]</scope>
    <source>
        <strain evidence="1 4">CFBP6984</strain>
        <strain evidence="2 3">CFBP7430</strain>
    </source>
</reference>
<name>A0AB38E0Y7_XANCH</name>
<organism evidence="2 3">
    <name type="scientific">Xanthomonas campestris pv. phaseoli</name>
    <dbReference type="NCBI Taxonomy" id="317013"/>
    <lineage>
        <taxon>Bacteria</taxon>
        <taxon>Pseudomonadati</taxon>
        <taxon>Pseudomonadota</taxon>
        <taxon>Gammaproteobacteria</taxon>
        <taxon>Lysobacterales</taxon>
        <taxon>Lysobacteraceae</taxon>
        <taxon>Xanthomonas</taxon>
    </lineage>
</organism>